<reference evidence="1 2" key="1">
    <citation type="journal article" date="2014" name="Agronomy (Basel)">
        <title>A Draft Genome Sequence for Ensete ventricosum, the Drought-Tolerant Tree Against Hunger.</title>
        <authorList>
            <person name="Harrison J."/>
            <person name="Moore K.A."/>
            <person name="Paszkiewicz K."/>
            <person name="Jones T."/>
            <person name="Grant M."/>
            <person name="Ambacheew D."/>
            <person name="Muzemil S."/>
            <person name="Studholme D.J."/>
        </authorList>
    </citation>
    <scope>NUCLEOTIDE SEQUENCE [LARGE SCALE GENOMIC DNA]</scope>
</reference>
<proteinExistence type="predicted"/>
<evidence type="ECO:0000313" key="2">
    <source>
        <dbReference type="Proteomes" id="UP000287651"/>
    </source>
</evidence>
<dbReference type="Proteomes" id="UP000287651">
    <property type="component" value="Unassembled WGS sequence"/>
</dbReference>
<accession>A0A426YIA2</accession>
<dbReference type="EMBL" id="AMZH03012201">
    <property type="protein sequence ID" value="RRT51482.1"/>
    <property type="molecule type" value="Genomic_DNA"/>
</dbReference>
<feature type="non-terminal residue" evidence="1">
    <location>
        <position position="375"/>
    </location>
</feature>
<comment type="caution">
    <text evidence="1">The sequence shown here is derived from an EMBL/GenBank/DDBJ whole genome shotgun (WGS) entry which is preliminary data.</text>
</comment>
<organism evidence="1 2">
    <name type="scientific">Ensete ventricosum</name>
    <name type="common">Abyssinian banana</name>
    <name type="synonym">Musa ensete</name>
    <dbReference type="NCBI Taxonomy" id="4639"/>
    <lineage>
        <taxon>Eukaryota</taxon>
        <taxon>Viridiplantae</taxon>
        <taxon>Streptophyta</taxon>
        <taxon>Embryophyta</taxon>
        <taxon>Tracheophyta</taxon>
        <taxon>Spermatophyta</taxon>
        <taxon>Magnoliopsida</taxon>
        <taxon>Liliopsida</taxon>
        <taxon>Zingiberales</taxon>
        <taxon>Musaceae</taxon>
        <taxon>Ensete</taxon>
    </lineage>
</organism>
<evidence type="ECO:0000313" key="1">
    <source>
        <dbReference type="EMBL" id="RRT51482.1"/>
    </source>
</evidence>
<dbReference type="AlphaFoldDB" id="A0A426YIA2"/>
<protein>
    <submittedName>
        <fullName evidence="1">Uncharacterized protein</fullName>
    </submittedName>
</protein>
<name>A0A426YIA2_ENSVE</name>
<gene>
    <name evidence="1" type="ORF">B296_00051093</name>
</gene>
<sequence>MVTGRACDPAPAPGPHSLFSSVRLAGAADAPPLLLVIPHEIVRPVVALVLAPVAAMSPAAILHPFPPHLLRSAAAAAAAASRQQRLRPLRPPLVIRLPCLDQNHCLVHRDLQIGPQPPPHPPLPSIASKFSLQTLIALSRQIQFGIFPCDGLQRELRGTLFLVLGVFGLRLGFSLAPLRSISRPKPLVFWGFLFWPFQRVESTESSLERIKRQLTSGSGRYLLQGPLLKRSETVWLLGSLVVLEIHVSKRYNTTYDLLRSLVEHFYTNPKSSTFDYLDEKPVDTSLIKFSDLCPSTLSWAVPLIGAIFAPLPPEIDRRRSISGDISRGREKEEEGERFLESRALLFPYSPALFVARAIHRRWAIPSPSVGRRNEA</sequence>